<dbReference type="SUPFAM" id="SSF54106">
    <property type="entry name" value="LysM domain"/>
    <property type="match status" value="2"/>
</dbReference>
<comment type="caution">
    <text evidence="4">The sequence shown here is derived from an EMBL/GenBank/DDBJ whole genome shotgun (WGS) entry which is preliminary data.</text>
</comment>
<dbReference type="EMBL" id="JALHLF010000037">
    <property type="protein sequence ID" value="MCJ2183211.1"/>
    <property type="molecule type" value="Genomic_DNA"/>
</dbReference>
<dbReference type="InterPro" id="IPR018392">
    <property type="entry name" value="LysM"/>
</dbReference>
<accession>A0ABT0BEJ4</accession>
<dbReference type="Gene3D" id="3.10.350.10">
    <property type="entry name" value="LysM domain"/>
    <property type="match status" value="4"/>
</dbReference>
<evidence type="ECO:0000259" key="3">
    <source>
        <dbReference type="PROSITE" id="PS51782"/>
    </source>
</evidence>
<dbReference type="PANTHER" id="PTHR21666:SF270">
    <property type="entry name" value="MUREIN HYDROLASE ACTIVATOR ENVC"/>
    <property type="match status" value="1"/>
</dbReference>
<dbReference type="RefSeq" id="WP_244020755.1">
    <property type="nucleotide sequence ID" value="NZ_JALHLF010000037.1"/>
</dbReference>
<feature type="compositionally biased region" description="Low complexity" evidence="1">
    <location>
        <begin position="158"/>
        <end position="175"/>
    </location>
</feature>
<feature type="region of interest" description="Disordered" evidence="1">
    <location>
        <begin position="156"/>
        <end position="185"/>
    </location>
</feature>
<dbReference type="InterPro" id="IPR011055">
    <property type="entry name" value="Dup_hybrid_motif"/>
</dbReference>
<dbReference type="CDD" id="cd00118">
    <property type="entry name" value="LysM"/>
    <property type="match status" value="4"/>
</dbReference>
<dbReference type="Proteomes" id="UP001162881">
    <property type="component" value="Unassembled WGS sequence"/>
</dbReference>
<organism evidence="4 5">
    <name type="scientific">Novosphingobium organovorum</name>
    <dbReference type="NCBI Taxonomy" id="2930092"/>
    <lineage>
        <taxon>Bacteria</taxon>
        <taxon>Pseudomonadati</taxon>
        <taxon>Pseudomonadota</taxon>
        <taxon>Alphaproteobacteria</taxon>
        <taxon>Sphingomonadales</taxon>
        <taxon>Sphingomonadaceae</taxon>
        <taxon>Novosphingobium</taxon>
    </lineage>
</organism>
<reference evidence="4" key="1">
    <citation type="submission" date="2022-03" db="EMBL/GenBank/DDBJ databases">
        <title>Identification of a novel bacterium isolated from mangrove sediments.</title>
        <authorList>
            <person name="Pan X."/>
        </authorList>
    </citation>
    <scope>NUCLEOTIDE SEQUENCE</scope>
    <source>
        <strain evidence="4">B1949</strain>
    </source>
</reference>
<evidence type="ECO:0000256" key="2">
    <source>
        <dbReference type="SAM" id="SignalP"/>
    </source>
</evidence>
<dbReference type="InterPro" id="IPR050570">
    <property type="entry name" value="Cell_wall_metabolism_enzyme"/>
</dbReference>
<evidence type="ECO:0000313" key="4">
    <source>
        <dbReference type="EMBL" id="MCJ2183211.1"/>
    </source>
</evidence>
<evidence type="ECO:0000256" key="1">
    <source>
        <dbReference type="SAM" id="MobiDB-lite"/>
    </source>
</evidence>
<protein>
    <submittedName>
        <fullName evidence="4">LysM peptidoglycan-binding domain-containing protein</fullName>
    </submittedName>
</protein>
<dbReference type="InterPro" id="IPR016047">
    <property type="entry name" value="M23ase_b-sheet_dom"/>
</dbReference>
<dbReference type="Pfam" id="PF01476">
    <property type="entry name" value="LysM"/>
    <property type="match status" value="4"/>
</dbReference>
<feature type="signal peptide" evidence="2">
    <location>
        <begin position="1"/>
        <end position="25"/>
    </location>
</feature>
<dbReference type="Pfam" id="PF01551">
    <property type="entry name" value="Peptidase_M23"/>
    <property type="match status" value="1"/>
</dbReference>
<feature type="domain" description="LysM" evidence="3">
    <location>
        <begin position="176"/>
        <end position="220"/>
    </location>
</feature>
<dbReference type="SMART" id="SM00257">
    <property type="entry name" value="LysM"/>
    <property type="match status" value="4"/>
</dbReference>
<evidence type="ECO:0000313" key="5">
    <source>
        <dbReference type="Proteomes" id="UP001162881"/>
    </source>
</evidence>
<proteinExistence type="predicted"/>
<feature type="domain" description="LysM" evidence="3">
    <location>
        <begin position="224"/>
        <end position="268"/>
    </location>
</feature>
<feature type="domain" description="LysM" evidence="3">
    <location>
        <begin position="98"/>
        <end position="142"/>
    </location>
</feature>
<dbReference type="PROSITE" id="PS51782">
    <property type="entry name" value="LYSM"/>
    <property type="match status" value="4"/>
</dbReference>
<dbReference type="Gene3D" id="2.70.70.10">
    <property type="entry name" value="Glucose Permease (Domain IIA)"/>
    <property type="match status" value="1"/>
</dbReference>
<dbReference type="CDD" id="cd12797">
    <property type="entry name" value="M23_peptidase"/>
    <property type="match status" value="1"/>
</dbReference>
<sequence length="422" mass="43100">MKRLARLALGAALTAPLLAAPAALAAPAGEETSHVVGSGETLNGIANRAGVPASAIAEANHLTAPYVVKLGQTLTIPRPAAPSSRAASAPSGPAATATRYTVTSGETLGGIANRTGVSAQTIARANNLAAPYVVRVGQTLAIPRDEAPVRSAARTIETAAPSRSPTPSAPPANTADSYTVKPGETLGGIANRTGVSASLLAETNGIQPPFVVKVGQTLRIPRKREYTVGARDDGFSVALQAGVPWDQIALANGLSPQATLRPGQKLVIPTLIDPAKGAAAPDRMASATATPAAPAPTASRFAWPVNGPIDRAFATGTNYHDGIDIKAAKGTVVKAAAAGTVRFAGMEKEQFGNLVVVDNGDGWFTAYAFLSRINVKKGDRVTLGQRVGLVGSTGLAKGNELHFEIRKDGKPVNPVDELPKAP</sequence>
<keyword evidence="5" id="KW-1185">Reference proteome</keyword>
<gene>
    <name evidence="4" type="ORF">MTR62_10975</name>
</gene>
<keyword evidence="2" id="KW-0732">Signal</keyword>
<feature type="chain" id="PRO_5045405133" evidence="2">
    <location>
        <begin position="26"/>
        <end position="422"/>
    </location>
</feature>
<dbReference type="SUPFAM" id="SSF51261">
    <property type="entry name" value="Duplicated hybrid motif"/>
    <property type="match status" value="1"/>
</dbReference>
<feature type="domain" description="LysM" evidence="3">
    <location>
        <begin position="32"/>
        <end position="76"/>
    </location>
</feature>
<dbReference type="InterPro" id="IPR036779">
    <property type="entry name" value="LysM_dom_sf"/>
</dbReference>
<name>A0ABT0BEJ4_9SPHN</name>
<dbReference type="PANTHER" id="PTHR21666">
    <property type="entry name" value="PEPTIDASE-RELATED"/>
    <property type="match status" value="1"/>
</dbReference>